<organism evidence="1 2">
    <name type="scientific">Blautia hydrogenotrophica (strain DSM 10507 / JCM 14656 / S5a33)</name>
    <name type="common">Ruminococcus hydrogenotrophicus</name>
    <dbReference type="NCBI Taxonomy" id="476272"/>
    <lineage>
        <taxon>Bacteria</taxon>
        <taxon>Bacillati</taxon>
        <taxon>Bacillota</taxon>
        <taxon>Clostridia</taxon>
        <taxon>Lachnospirales</taxon>
        <taxon>Lachnospiraceae</taxon>
        <taxon>Blautia</taxon>
    </lineage>
</organism>
<dbReference type="EMBL" id="ACBZ01000145">
    <property type="protein sequence ID" value="EEG48463.1"/>
    <property type="molecule type" value="Genomic_DNA"/>
</dbReference>
<reference evidence="1 2" key="1">
    <citation type="submission" date="2009-01" db="EMBL/GenBank/DDBJ databases">
        <authorList>
            <person name="Fulton L."/>
            <person name="Clifton S."/>
            <person name="Fulton B."/>
            <person name="Xu J."/>
            <person name="Minx P."/>
            <person name="Pepin K.H."/>
            <person name="Johnson M."/>
            <person name="Bhonagiri V."/>
            <person name="Nash W.E."/>
            <person name="Mardis E.R."/>
            <person name="Wilson R.K."/>
        </authorList>
    </citation>
    <scope>NUCLEOTIDE SEQUENCE [LARGE SCALE GENOMIC DNA]</scope>
    <source>
        <strain evidence="2">DSM 10507 / JCM 14656 / S5a33</strain>
    </source>
</reference>
<dbReference type="AlphaFoldDB" id="C0CP79"/>
<comment type="caution">
    <text evidence="1">The sequence shown here is derived from an EMBL/GenBank/DDBJ whole genome shotgun (WGS) entry which is preliminary data.</text>
</comment>
<proteinExistence type="predicted"/>
<accession>C0CP79</accession>
<keyword evidence="2" id="KW-1185">Reference proteome</keyword>
<dbReference type="PATRIC" id="fig|476272.21.peg.809"/>
<dbReference type="Proteomes" id="UP000003100">
    <property type="component" value="Unassembled WGS sequence"/>
</dbReference>
<dbReference type="HOGENOM" id="CLU_3196708_0_0_9"/>
<evidence type="ECO:0000313" key="2">
    <source>
        <dbReference type="Proteomes" id="UP000003100"/>
    </source>
</evidence>
<protein>
    <submittedName>
        <fullName evidence="1">Uncharacterized protein</fullName>
    </submittedName>
</protein>
<sequence>MRFSFEIRKEPPAEEGCLMSLSFTAQKISGSLFCVKVIHRKAVLR</sequence>
<name>C0CP79_BLAHS</name>
<gene>
    <name evidence="1" type="ORF">RUMHYD_02680</name>
</gene>
<reference evidence="1 2" key="2">
    <citation type="submission" date="2009-02" db="EMBL/GenBank/DDBJ databases">
        <title>Draft genome sequence of Blautia hydrogenotrophica DSM 10507 (Ruminococcus hydrogenotrophicus DSM 10507).</title>
        <authorList>
            <person name="Sudarsanam P."/>
            <person name="Ley R."/>
            <person name="Guruge J."/>
            <person name="Turnbaugh P.J."/>
            <person name="Mahowald M."/>
            <person name="Liep D."/>
            <person name="Gordon J."/>
        </authorList>
    </citation>
    <scope>NUCLEOTIDE SEQUENCE [LARGE SCALE GENOMIC DNA]</scope>
    <source>
        <strain evidence="2">DSM 10507 / JCM 14656 / S5a33</strain>
    </source>
</reference>
<evidence type="ECO:0000313" key="1">
    <source>
        <dbReference type="EMBL" id="EEG48463.1"/>
    </source>
</evidence>